<evidence type="ECO:0000256" key="1">
    <source>
        <dbReference type="SAM" id="Phobius"/>
    </source>
</evidence>
<comment type="caution">
    <text evidence="3">The sequence shown here is derived from an EMBL/GenBank/DDBJ whole genome shotgun (WGS) entry which is preliminary data.</text>
</comment>
<feature type="transmembrane region" description="Helical" evidence="1">
    <location>
        <begin position="48"/>
        <end position="66"/>
    </location>
</feature>
<keyword evidence="1" id="KW-0812">Transmembrane</keyword>
<gene>
    <name evidence="3" type="ORF">V1264_016000</name>
</gene>
<keyword evidence="1" id="KW-1133">Transmembrane helix</keyword>
<keyword evidence="4" id="KW-1185">Reference proteome</keyword>
<evidence type="ECO:0000313" key="4">
    <source>
        <dbReference type="Proteomes" id="UP001374579"/>
    </source>
</evidence>
<feature type="transmembrane region" description="Helical" evidence="1">
    <location>
        <begin position="12"/>
        <end position="36"/>
    </location>
</feature>
<dbReference type="Gene3D" id="2.60.40.10">
    <property type="entry name" value="Immunoglobulins"/>
    <property type="match status" value="1"/>
</dbReference>
<dbReference type="InterPro" id="IPR007110">
    <property type="entry name" value="Ig-like_dom"/>
</dbReference>
<keyword evidence="1" id="KW-0472">Membrane</keyword>
<evidence type="ECO:0000259" key="2">
    <source>
        <dbReference type="PROSITE" id="PS50835"/>
    </source>
</evidence>
<dbReference type="InterPro" id="IPR013783">
    <property type="entry name" value="Ig-like_fold"/>
</dbReference>
<dbReference type="PROSITE" id="PS50835">
    <property type="entry name" value="IG_LIKE"/>
    <property type="match status" value="1"/>
</dbReference>
<accession>A0AAN9GHG3</accession>
<organism evidence="3 4">
    <name type="scientific">Littorina saxatilis</name>
    <dbReference type="NCBI Taxonomy" id="31220"/>
    <lineage>
        <taxon>Eukaryota</taxon>
        <taxon>Metazoa</taxon>
        <taxon>Spiralia</taxon>
        <taxon>Lophotrochozoa</taxon>
        <taxon>Mollusca</taxon>
        <taxon>Gastropoda</taxon>
        <taxon>Caenogastropoda</taxon>
        <taxon>Littorinimorpha</taxon>
        <taxon>Littorinoidea</taxon>
        <taxon>Littorinidae</taxon>
        <taxon>Littorina</taxon>
    </lineage>
</organism>
<dbReference type="AlphaFoldDB" id="A0AAN9GHG3"/>
<dbReference type="EMBL" id="JBAMIC010000004">
    <property type="protein sequence ID" value="KAK7108226.1"/>
    <property type="molecule type" value="Genomic_DNA"/>
</dbReference>
<name>A0AAN9GHG3_9CAEN</name>
<reference evidence="3 4" key="1">
    <citation type="submission" date="2024-02" db="EMBL/GenBank/DDBJ databases">
        <title>Chromosome-scale genome assembly of the rough periwinkle Littorina saxatilis.</title>
        <authorList>
            <person name="De Jode A."/>
            <person name="Faria R."/>
            <person name="Formenti G."/>
            <person name="Sims Y."/>
            <person name="Smith T.P."/>
            <person name="Tracey A."/>
            <person name="Wood J.M.D."/>
            <person name="Zagrodzka Z.B."/>
            <person name="Johannesson K."/>
            <person name="Butlin R.K."/>
            <person name="Leder E.H."/>
        </authorList>
    </citation>
    <scope>NUCLEOTIDE SEQUENCE [LARGE SCALE GENOMIC DNA]</scope>
    <source>
        <strain evidence="3">Snail1</strain>
        <tissue evidence="3">Muscle</tissue>
    </source>
</reference>
<protein>
    <recommendedName>
        <fullName evidence="2">Ig-like domain-containing protein</fullName>
    </recommendedName>
</protein>
<feature type="domain" description="Ig-like" evidence="2">
    <location>
        <begin position="126"/>
        <end position="247"/>
    </location>
</feature>
<evidence type="ECO:0000313" key="3">
    <source>
        <dbReference type="EMBL" id="KAK7108226.1"/>
    </source>
</evidence>
<dbReference type="Proteomes" id="UP001374579">
    <property type="component" value="Unassembled WGS sequence"/>
</dbReference>
<proteinExistence type="predicted"/>
<sequence length="456" mass="52774">MDDLTVSQGQSLTTGLLALCVPVVFRHWCLVYFVRIVRLIHRVGVRRVLVVALCVQGLGIMPYVVYSSVVHLGPQYINRLDQSAITNWPLGRLCMYYSDAHYRPNYDLSEHIIPPGGFGIERNHHPVLYDSRLRDVNLQVDYVQRYSLEDVVLFCDIVIPTDTDVEDITVTMTWYKQEILEKQGNVVRREINQTTDKARITLTSQKAYISGAAAQTQPAGERVYAVSETLQLRRIKETDFGEYVCYAVVLFSMKQKGWFPNRHSLRTCRVELRKVTQKVQEVYIPPAGILQSIASFAQLETNDDEILVERRINGQQAEELAHKSLCHPGFDLLVNFLQPNFVWLRGLEHSRHLTKKDHLMQKFATDISNICIGDVIYGIHTFKISREFYNTQTQTRDFKEVDYPRSLQVAPSFPYIFGDIRESADFTYFSECWTKKGFIKTDYCIKRQEYIDRSIA</sequence>